<evidence type="ECO:0000313" key="2">
    <source>
        <dbReference type="EMBL" id="TGX37100.1"/>
    </source>
</evidence>
<reference evidence="2 3" key="1">
    <citation type="submission" date="2019-04" db="EMBL/GenBank/DDBJ databases">
        <title>Sphingomonas psychrotolerans sp. nov., isolated from soil in the Tianshan Mountains, Xinjiang, China.</title>
        <authorList>
            <person name="Luo Y."/>
            <person name="Sheng H."/>
        </authorList>
    </citation>
    <scope>NUCLEOTIDE SEQUENCE [LARGE SCALE GENOMIC DNA]</scope>
    <source>
        <strain evidence="2 3">KIS18-15</strain>
    </source>
</reference>
<feature type="chain" id="PRO_5020371516" description="DUF1795 domain-containing protein" evidence="1">
    <location>
        <begin position="21"/>
        <end position="185"/>
    </location>
</feature>
<protein>
    <recommendedName>
        <fullName evidence="4">DUF1795 domain-containing protein</fullName>
    </recommendedName>
</protein>
<dbReference type="Proteomes" id="UP000309848">
    <property type="component" value="Unassembled WGS sequence"/>
</dbReference>
<dbReference type="AlphaFoldDB" id="A0A4S1W7H9"/>
<gene>
    <name evidence="2" type="ORF">E5A74_20565</name>
</gene>
<comment type="caution">
    <text evidence="2">The sequence shown here is derived from an EMBL/GenBank/DDBJ whole genome shotgun (WGS) entry which is preliminary data.</text>
</comment>
<evidence type="ECO:0000313" key="3">
    <source>
        <dbReference type="Proteomes" id="UP000309848"/>
    </source>
</evidence>
<dbReference type="EMBL" id="SRXU01000014">
    <property type="protein sequence ID" value="TGX37100.1"/>
    <property type="molecule type" value="Genomic_DNA"/>
</dbReference>
<organism evidence="2 3">
    <name type="scientific">Sphingomonas naasensis</name>
    <dbReference type="NCBI Taxonomy" id="1344951"/>
    <lineage>
        <taxon>Bacteria</taxon>
        <taxon>Pseudomonadati</taxon>
        <taxon>Pseudomonadota</taxon>
        <taxon>Alphaproteobacteria</taxon>
        <taxon>Sphingomonadales</taxon>
        <taxon>Sphingomonadaceae</taxon>
        <taxon>Sphingomonas</taxon>
    </lineage>
</organism>
<keyword evidence="3" id="KW-1185">Reference proteome</keyword>
<accession>A0A4S1W7H9</accession>
<name>A0A4S1W7H9_9SPHN</name>
<dbReference type="RefSeq" id="WP_135987508.1">
    <property type="nucleotide sequence ID" value="NZ_JAASQM010000001.1"/>
</dbReference>
<feature type="signal peptide" evidence="1">
    <location>
        <begin position="1"/>
        <end position="20"/>
    </location>
</feature>
<sequence length="185" mass="19257">MKPPHLLALAALALAPVSLAAPAAAQTAPAPAAPAVWTSFTPPEGMFTAQFPTTPQRSETPVAEGPGSPGKVFLFTSASPEGVFLAGWAAYEPNFKFDDQAELAANRDNFVKGTEGKLLASRAISLGGAPGLEFDVEKPGMWMGRARVYILAGKPYQLIAINGGATLDAAKASKFFASFKPLPAR</sequence>
<proteinExistence type="predicted"/>
<evidence type="ECO:0008006" key="4">
    <source>
        <dbReference type="Google" id="ProtNLM"/>
    </source>
</evidence>
<keyword evidence="1" id="KW-0732">Signal</keyword>
<evidence type="ECO:0000256" key="1">
    <source>
        <dbReference type="SAM" id="SignalP"/>
    </source>
</evidence>